<dbReference type="GO" id="GO:0046872">
    <property type="term" value="F:metal ion binding"/>
    <property type="evidence" value="ECO:0007669"/>
    <property type="project" value="UniProtKB-KW"/>
</dbReference>
<comment type="caution">
    <text evidence="7">The sequence shown here is derived from an EMBL/GenBank/DDBJ whole genome shotgun (WGS) entry which is preliminary data.</text>
</comment>
<dbReference type="GO" id="GO:0016491">
    <property type="term" value="F:oxidoreductase activity"/>
    <property type="evidence" value="ECO:0007669"/>
    <property type="project" value="InterPro"/>
</dbReference>
<dbReference type="PANTHER" id="PTHR43273:SF3">
    <property type="entry name" value="ANAEROBIC SULFATASE-MATURATING ENZYME HOMOLOG ASLB-RELATED"/>
    <property type="match status" value="1"/>
</dbReference>
<dbReference type="SFLD" id="SFLDS00029">
    <property type="entry name" value="Radical_SAM"/>
    <property type="match status" value="1"/>
</dbReference>
<comment type="similarity">
    <text evidence="5">Belongs to the radical SAM superfamily. Anaerobic sulfatase-maturating enzyme family.</text>
</comment>
<dbReference type="SUPFAM" id="SSF102114">
    <property type="entry name" value="Radical SAM enzymes"/>
    <property type="match status" value="1"/>
</dbReference>
<keyword evidence="4" id="KW-0411">Iron-sulfur</keyword>
<dbReference type="SMART" id="SM00729">
    <property type="entry name" value="Elp3"/>
    <property type="match status" value="1"/>
</dbReference>
<dbReference type="InterPro" id="IPR007197">
    <property type="entry name" value="rSAM"/>
</dbReference>
<evidence type="ECO:0000256" key="5">
    <source>
        <dbReference type="ARBA" id="ARBA00023601"/>
    </source>
</evidence>
<name>A0AB73RMU2_9BACI</name>
<sequence>MRKSKAVLNQSLITELQEQLLIDDPDLTQLYERIRTKHEFSVNETRTLINQVVSQLNERIFPPITKMELIHTEGCNLGCTYCFEKNMLGFKKMPKEIALRAIDLLFEYSRDESHLSITHFGGEPTLNFQAIQYTTEYAEALAKKMNKTVEFHMTSNGVLITEEMAKYFSKHNIMVLLSCDGLQQSHDRFRQDKGGRGTFERVMKCINLLKRTQRWVGVKMTVMPENVDNLYKDVVGLFEKGVNHFIIGYATGIKWSKAEMKLYGERLNQLYKWYQEIPRDRLKIDEFENLGSDSFFGCQAGRNSISVTINGEVSPCSKILAMNNKNLLAKLGDVYNGLTHVRNRYELNSCSRLRSACHEQGIANEFQGGCFATNYEENLDLFQPNLQDHTFSLIKRSACSGCSGL</sequence>
<evidence type="ECO:0000256" key="1">
    <source>
        <dbReference type="ARBA" id="ARBA00022691"/>
    </source>
</evidence>
<dbReference type="Pfam" id="PF04055">
    <property type="entry name" value="Radical_SAM"/>
    <property type="match status" value="1"/>
</dbReference>
<dbReference type="InterPro" id="IPR013785">
    <property type="entry name" value="Aldolase_TIM"/>
</dbReference>
<evidence type="ECO:0000256" key="4">
    <source>
        <dbReference type="ARBA" id="ARBA00023014"/>
    </source>
</evidence>
<accession>A0AB73RMU2</accession>
<dbReference type="SFLD" id="SFLDG01067">
    <property type="entry name" value="SPASM/twitch_domain_containing"/>
    <property type="match status" value="1"/>
</dbReference>
<keyword evidence="2" id="KW-0479">Metal-binding</keyword>
<dbReference type="AlphaFoldDB" id="A0AB73RMU2"/>
<evidence type="ECO:0000313" key="7">
    <source>
        <dbReference type="EMBL" id="PEI83397.1"/>
    </source>
</evidence>
<protein>
    <recommendedName>
        <fullName evidence="6">Radical SAM core domain-containing protein</fullName>
    </recommendedName>
</protein>
<dbReference type="InterPro" id="IPR006638">
    <property type="entry name" value="Elp3/MiaA/NifB-like_rSAM"/>
</dbReference>
<evidence type="ECO:0000256" key="3">
    <source>
        <dbReference type="ARBA" id="ARBA00023004"/>
    </source>
</evidence>
<reference evidence="7" key="1">
    <citation type="submission" date="2017-09" db="EMBL/GenBank/DDBJ databases">
        <title>Large-scale bioinformatics analysis of Bacillus genomes uncovers conserved roles of natural products in bacterial physiology.</title>
        <authorList>
            <consortium name="Agbiome Team Llc"/>
            <person name="Bleich R.M."/>
            <person name="Kirk G.J."/>
            <person name="Santa Maria K.C."/>
            <person name="Allen S.E."/>
            <person name="Farag S."/>
            <person name="Shank E.A."/>
            <person name="Bowers A."/>
        </authorList>
    </citation>
    <scope>NUCLEOTIDE SEQUENCE</scope>
    <source>
        <strain evidence="7">AFS005430</strain>
    </source>
</reference>
<dbReference type="InterPro" id="IPR058240">
    <property type="entry name" value="rSAM_sf"/>
</dbReference>
<dbReference type="Proteomes" id="UP000220969">
    <property type="component" value="Unassembled WGS sequence"/>
</dbReference>
<feature type="domain" description="Radical SAM core" evidence="6">
    <location>
        <begin position="60"/>
        <end position="293"/>
    </location>
</feature>
<dbReference type="GO" id="GO:0051536">
    <property type="term" value="F:iron-sulfur cluster binding"/>
    <property type="evidence" value="ECO:0007669"/>
    <property type="project" value="UniProtKB-KW"/>
</dbReference>
<evidence type="ECO:0000259" key="6">
    <source>
        <dbReference type="PROSITE" id="PS51918"/>
    </source>
</evidence>
<dbReference type="CDD" id="cd01335">
    <property type="entry name" value="Radical_SAM"/>
    <property type="match status" value="1"/>
</dbReference>
<dbReference type="Gene3D" id="3.20.20.70">
    <property type="entry name" value="Aldolase class I"/>
    <property type="match status" value="1"/>
</dbReference>
<dbReference type="RefSeq" id="WP_098164849.1">
    <property type="nucleotide sequence ID" value="NZ_NUEH01000055.1"/>
</dbReference>
<dbReference type="SFLD" id="SFLDG01386">
    <property type="entry name" value="main_SPASM_domain-containing"/>
    <property type="match status" value="1"/>
</dbReference>
<dbReference type="InterPro" id="IPR023867">
    <property type="entry name" value="Sulphatase_maturase_rSAM"/>
</dbReference>
<evidence type="ECO:0000256" key="2">
    <source>
        <dbReference type="ARBA" id="ARBA00022723"/>
    </source>
</evidence>
<gene>
    <name evidence="7" type="ORF">CN678_24040</name>
</gene>
<dbReference type="SFLD" id="SFLDG01384">
    <property type="entry name" value="thioether_bond_formation_requi"/>
    <property type="match status" value="1"/>
</dbReference>
<proteinExistence type="inferred from homology"/>
<dbReference type="EMBL" id="NUEH01000055">
    <property type="protein sequence ID" value="PEI83397.1"/>
    <property type="molecule type" value="Genomic_DNA"/>
</dbReference>
<dbReference type="PANTHER" id="PTHR43273">
    <property type="entry name" value="ANAEROBIC SULFATASE-MATURATING ENZYME HOMOLOG ASLB-RELATED"/>
    <property type="match status" value="1"/>
</dbReference>
<keyword evidence="1" id="KW-0949">S-adenosyl-L-methionine</keyword>
<organism evidence="7">
    <name type="scientific">Bacillus toyonensis</name>
    <dbReference type="NCBI Taxonomy" id="155322"/>
    <lineage>
        <taxon>Bacteria</taxon>
        <taxon>Bacillati</taxon>
        <taxon>Bacillota</taxon>
        <taxon>Bacilli</taxon>
        <taxon>Bacillales</taxon>
        <taxon>Bacillaceae</taxon>
        <taxon>Bacillus</taxon>
        <taxon>Bacillus cereus group</taxon>
    </lineage>
</organism>
<dbReference type="PROSITE" id="PS51918">
    <property type="entry name" value="RADICAL_SAM"/>
    <property type="match status" value="1"/>
</dbReference>
<keyword evidence="3" id="KW-0408">Iron</keyword>